<feature type="domain" description="EGF-like" evidence="1">
    <location>
        <begin position="57"/>
        <end position="71"/>
    </location>
</feature>
<dbReference type="SUPFAM" id="SSF57196">
    <property type="entry name" value="EGF/Laminin"/>
    <property type="match status" value="1"/>
</dbReference>
<evidence type="ECO:0000259" key="1">
    <source>
        <dbReference type="PROSITE" id="PS01186"/>
    </source>
</evidence>
<dbReference type="AlphaFoldDB" id="A0A3P7L973"/>
<sequence>MPPTIISYDELTLVFDTGSSGQLTHFRANYQFEDNECATNNGDCEYRCYKTPGAYHCQCKKGFELYEKTKCRRRK</sequence>
<dbReference type="PROSITE" id="PS01186">
    <property type="entry name" value="EGF_2"/>
    <property type="match status" value="1"/>
</dbReference>
<organism evidence="2 3">
    <name type="scientific">Dibothriocephalus latus</name>
    <name type="common">Fish tapeworm</name>
    <name type="synonym">Diphyllobothrium latum</name>
    <dbReference type="NCBI Taxonomy" id="60516"/>
    <lineage>
        <taxon>Eukaryota</taxon>
        <taxon>Metazoa</taxon>
        <taxon>Spiralia</taxon>
        <taxon>Lophotrochozoa</taxon>
        <taxon>Platyhelminthes</taxon>
        <taxon>Cestoda</taxon>
        <taxon>Eucestoda</taxon>
        <taxon>Diphyllobothriidea</taxon>
        <taxon>Diphyllobothriidae</taxon>
        <taxon>Dibothriocephalus</taxon>
    </lineage>
</organism>
<dbReference type="InterPro" id="IPR000742">
    <property type="entry name" value="EGF"/>
</dbReference>
<dbReference type="EMBL" id="UYRU01055653">
    <property type="protein sequence ID" value="VDN13134.1"/>
    <property type="molecule type" value="Genomic_DNA"/>
</dbReference>
<dbReference type="Gene3D" id="2.10.25.10">
    <property type="entry name" value="Laminin"/>
    <property type="match status" value="1"/>
</dbReference>
<reference evidence="2 3" key="1">
    <citation type="submission" date="2018-11" db="EMBL/GenBank/DDBJ databases">
        <authorList>
            <consortium name="Pathogen Informatics"/>
        </authorList>
    </citation>
    <scope>NUCLEOTIDE SEQUENCE [LARGE SCALE GENOMIC DNA]</scope>
</reference>
<evidence type="ECO:0000313" key="2">
    <source>
        <dbReference type="EMBL" id="VDN13134.1"/>
    </source>
</evidence>
<dbReference type="OrthoDB" id="9990982at2759"/>
<gene>
    <name evidence="2" type="ORF">DILT_LOCUS8965</name>
</gene>
<evidence type="ECO:0000313" key="3">
    <source>
        <dbReference type="Proteomes" id="UP000281553"/>
    </source>
</evidence>
<keyword evidence="3" id="KW-1185">Reference proteome</keyword>
<dbReference type="Proteomes" id="UP000281553">
    <property type="component" value="Unassembled WGS sequence"/>
</dbReference>
<protein>
    <recommendedName>
        <fullName evidence="1">EGF-like domain-containing protein</fullName>
    </recommendedName>
</protein>
<name>A0A3P7L973_DIBLA</name>
<proteinExistence type="predicted"/>
<accession>A0A3P7L973</accession>